<organism evidence="7 8">
    <name type="scientific">Bacillus methanolicus (strain MGA3 / ATCC 53907)</name>
    <dbReference type="NCBI Taxonomy" id="796606"/>
    <lineage>
        <taxon>Bacteria</taxon>
        <taxon>Bacillati</taxon>
        <taxon>Bacillota</taxon>
        <taxon>Bacilli</taxon>
        <taxon>Bacillales</taxon>
        <taxon>Bacillaceae</taxon>
        <taxon>Bacillus</taxon>
    </lineage>
</organism>
<dbReference type="EMBL" id="CP007739">
    <property type="protein sequence ID" value="AIE59521.1"/>
    <property type="molecule type" value="Genomic_DNA"/>
</dbReference>
<dbReference type="KEGG" id="bmet:BMMGA3_05465"/>
<evidence type="ECO:0000256" key="6">
    <source>
        <dbReference type="SAM" id="Phobius"/>
    </source>
</evidence>
<feature type="transmembrane region" description="Helical" evidence="6">
    <location>
        <begin position="88"/>
        <end position="110"/>
    </location>
</feature>
<dbReference type="AlphaFoldDB" id="A0A068LP27"/>
<dbReference type="Pfam" id="PF09678">
    <property type="entry name" value="Caa3_CtaG"/>
    <property type="match status" value="1"/>
</dbReference>
<evidence type="ECO:0000313" key="7">
    <source>
        <dbReference type="EMBL" id="AIE59521.1"/>
    </source>
</evidence>
<dbReference type="HOGENOM" id="CLU_054944_0_1_9"/>
<feature type="transmembrane region" description="Helical" evidence="6">
    <location>
        <begin position="131"/>
        <end position="150"/>
    </location>
</feature>
<feature type="transmembrane region" description="Helical" evidence="6">
    <location>
        <begin position="60"/>
        <end position="76"/>
    </location>
</feature>
<evidence type="ECO:0000256" key="2">
    <source>
        <dbReference type="ARBA" id="ARBA00022475"/>
    </source>
</evidence>
<feature type="transmembrane region" description="Helical" evidence="6">
    <location>
        <begin position="20"/>
        <end position="39"/>
    </location>
</feature>
<keyword evidence="5 6" id="KW-0472">Membrane</keyword>
<keyword evidence="2" id="KW-1003">Cell membrane</keyword>
<evidence type="ECO:0000256" key="4">
    <source>
        <dbReference type="ARBA" id="ARBA00022989"/>
    </source>
</evidence>
<evidence type="ECO:0000256" key="5">
    <source>
        <dbReference type="ARBA" id="ARBA00023136"/>
    </source>
</evidence>
<accession>A0A068LP27</accession>
<reference evidence="7 8" key="1">
    <citation type="journal article" date="2015" name="BMC Genomics">
        <title>Transcriptome analysis of thermophilic methylotrophic Bacillus methanolicus MGA3 using RNA-sequencing provides detailed insights into its previously uncharted transcriptional landscape.</title>
        <authorList>
            <person name="Irla M."/>
            <person name="Neshat A."/>
            <person name="Brautaset T."/>
            <person name="Ruckert C."/>
            <person name="Kalinowski J."/>
            <person name="Wendisch V.F."/>
        </authorList>
    </citation>
    <scope>NUCLEOTIDE SEQUENCE [LARGE SCALE GENOMIC DNA]</scope>
    <source>
        <strain evidence="8">MGA3 / ATCC 53907</strain>
    </source>
</reference>
<gene>
    <name evidence="7" type="primary">ctaG</name>
    <name evidence="7" type="ORF">BMMGA3_05465</name>
</gene>
<evidence type="ECO:0000256" key="3">
    <source>
        <dbReference type="ARBA" id="ARBA00022692"/>
    </source>
</evidence>
<evidence type="ECO:0000256" key="1">
    <source>
        <dbReference type="ARBA" id="ARBA00004651"/>
    </source>
</evidence>
<keyword evidence="3 6" id="KW-0812">Transmembrane</keyword>
<proteinExistence type="predicted"/>
<protein>
    <submittedName>
        <fullName evidence="7">Protein CtaG</fullName>
    </submittedName>
</protein>
<name>A0A068LP27_BACMM</name>
<dbReference type="NCBIfam" id="TIGR02737">
    <property type="entry name" value="caa3_CtaG"/>
    <property type="match status" value="1"/>
</dbReference>
<dbReference type="Proteomes" id="UP000027602">
    <property type="component" value="Chromosome"/>
</dbReference>
<dbReference type="InterPro" id="IPR019108">
    <property type="entry name" value="Caa3_assmbl_CtaG-rel"/>
</dbReference>
<dbReference type="InterPro" id="IPR014108">
    <property type="entry name" value="Caa3-assmbl_CtaG"/>
</dbReference>
<sequence length="310" mass="35268">MSYERGDSTLPLSIFGFEALWSPYFFISLSLVIVAFFLITVKYRDRFIGSEPLTKKEGTLFVLSIVLLYIIKGSPIDLMGHLTFSAHMIQMGFCNLVIPPILIVGVPKWLWKKIISFKGIKPLFRFFTKPLVALILFNGVFSFYHIPIIFDAVKTDMWLHAGYNTLLFVLAIFMWWPLLNKLDDFQTLNGLRKVGYIFADGMLILPACALIIFSDKPLYATFSDPRAWAESLSLCVPATTLSGLKLSGPEMFTSLSLINDQQLGGILMKIIQELSYSVVLAKTFIEWYRKEEDEVDPEPGEYLPPHPIKQ</sequence>
<dbReference type="GO" id="GO:0005886">
    <property type="term" value="C:plasma membrane"/>
    <property type="evidence" value="ECO:0007669"/>
    <property type="project" value="UniProtKB-SubCell"/>
</dbReference>
<evidence type="ECO:0000313" key="8">
    <source>
        <dbReference type="Proteomes" id="UP000027602"/>
    </source>
</evidence>
<feature type="transmembrane region" description="Helical" evidence="6">
    <location>
        <begin position="162"/>
        <end position="182"/>
    </location>
</feature>
<feature type="transmembrane region" description="Helical" evidence="6">
    <location>
        <begin position="194"/>
        <end position="213"/>
    </location>
</feature>
<comment type="subcellular location">
    <subcellularLocation>
        <location evidence="1">Cell membrane</location>
        <topology evidence="1">Multi-pass membrane protein</topology>
    </subcellularLocation>
</comment>
<keyword evidence="4 6" id="KW-1133">Transmembrane helix</keyword>
<dbReference type="eggNOG" id="COG3336">
    <property type="taxonomic scope" value="Bacteria"/>
</dbReference>
<dbReference type="STRING" id="796606.BMMGA3_05465"/>
<keyword evidence="8" id="KW-1185">Reference proteome</keyword>